<evidence type="ECO:0000256" key="3">
    <source>
        <dbReference type="ARBA" id="ARBA00022825"/>
    </source>
</evidence>
<name>A0A838L8L0_9SPHN</name>
<evidence type="ECO:0000313" key="7">
    <source>
        <dbReference type="Proteomes" id="UP000570166"/>
    </source>
</evidence>
<keyword evidence="1" id="KW-0645">Protease</keyword>
<sequence>MGGITVQIRELGWGIAAACLLAAGGHAETMPSPADPHLDLEQVDGARAMATVKAWNARTLDSLEKQPHFVEYQSRALAFLSDTQKIAEPDRVQGGQVLNFWQDAEHPRGLWRSSPLDAFAAGKPVWRTLIDVGALGKAEGRKWVFKGATCLSPAYVKCMVALSDGGGDAVIEREFDMASARFVDGGFSLPEAKTEVSWAGPNALYVGTDFGPGSMTDSGYARIVKLWKRGTPLSAATLVSEGQQSDVSVNARVIVDGGRTWPVVDRGVDFYHHKLSHIARDGRLVPSPLPDDADLDDVLDGRAIATLKSDWQGHKAGSVVAYSIPDALAGKTPAIETVFEPNAHQAVEDVGAGKSVVWVKLLDDVSGRLVALSRAANGTWSGQPIALADKSTIHLDAAASDSDMAFATVEGMLTPPTLYRVTPGAAPAAVQALPAKFDASNMVVEQHFATSKDGTKVPYFLVHRKDLKGPVPAYMHAYGGFELAQTPTYLINEPYRSGPAALYWVEEGNAYVLANIRGGGEYGPAWHDAALREKRQNAYDDLYAVAEDLVKAGITQKGRIAVSGRSNGGLMASVAITQRPDLFGAAIIGSPLTDMKRFSHLLAGASWMGEYGNPDVPADWAFISKYSPYQNLKAGVRYPTPFIYTSTRDDRVHPGHARKFAARLEDLHDPFFYYEAIEGGHAAGVEPKEDALRAALVTTYLNLELPKSAAK</sequence>
<dbReference type="GO" id="GO:0005829">
    <property type="term" value="C:cytosol"/>
    <property type="evidence" value="ECO:0007669"/>
    <property type="project" value="TreeGrafter"/>
</dbReference>
<feature type="domain" description="Peptidase S9 prolyl oligopeptidase catalytic" evidence="4">
    <location>
        <begin position="503"/>
        <end position="684"/>
    </location>
</feature>
<dbReference type="PANTHER" id="PTHR42881:SF13">
    <property type="entry name" value="PROLYL ENDOPEPTIDASE"/>
    <property type="match status" value="1"/>
</dbReference>
<accession>A0A838L8L0</accession>
<evidence type="ECO:0000256" key="1">
    <source>
        <dbReference type="ARBA" id="ARBA00022670"/>
    </source>
</evidence>
<feature type="domain" description="Peptidase S9A N-terminal" evidence="5">
    <location>
        <begin position="35"/>
        <end position="248"/>
    </location>
</feature>
<keyword evidence="3" id="KW-0720">Serine protease</keyword>
<dbReference type="PANTHER" id="PTHR42881">
    <property type="entry name" value="PROLYL ENDOPEPTIDASE"/>
    <property type="match status" value="1"/>
</dbReference>
<comment type="caution">
    <text evidence="6">The sequence shown here is derived from an EMBL/GenBank/DDBJ whole genome shotgun (WGS) entry which is preliminary data.</text>
</comment>
<organism evidence="6 7">
    <name type="scientific">Sphingomonas chungangi</name>
    <dbReference type="NCBI Taxonomy" id="2683589"/>
    <lineage>
        <taxon>Bacteria</taxon>
        <taxon>Pseudomonadati</taxon>
        <taxon>Pseudomonadota</taxon>
        <taxon>Alphaproteobacteria</taxon>
        <taxon>Sphingomonadales</taxon>
        <taxon>Sphingomonadaceae</taxon>
        <taxon>Sphingomonas</taxon>
    </lineage>
</organism>
<evidence type="ECO:0000313" key="6">
    <source>
        <dbReference type="EMBL" id="MBA2935015.1"/>
    </source>
</evidence>
<dbReference type="Gene3D" id="3.40.50.1820">
    <property type="entry name" value="alpha/beta hydrolase"/>
    <property type="match status" value="1"/>
</dbReference>
<evidence type="ECO:0000256" key="2">
    <source>
        <dbReference type="ARBA" id="ARBA00022801"/>
    </source>
</evidence>
<dbReference type="Pfam" id="PF02897">
    <property type="entry name" value="Peptidase_S9_N"/>
    <property type="match status" value="1"/>
</dbReference>
<proteinExistence type="predicted"/>
<dbReference type="Gene3D" id="2.130.10.120">
    <property type="entry name" value="Prolyl oligopeptidase, N-terminal domain"/>
    <property type="match status" value="1"/>
</dbReference>
<keyword evidence="2" id="KW-0378">Hydrolase</keyword>
<keyword evidence="7" id="KW-1185">Reference proteome</keyword>
<reference evidence="6 7" key="1">
    <citation type="submission" date="2020-07" db="EMBL/GenBank/DDBJ databases">
        <authorList>
            <person name="Sun Q."/>
        </authorList>
    </citation>
    <scope>NUCLEOTIDE SEQUENCE [LARGE SCALE GENOMIC DNA]</scope>
    <source>
        <strain evidence="6 7">CGMCC 1.13654</strain>
    </source>
</reference>
<dbReference type="SUPFAM" id="SSF53474">
    <property type="entry name" value="alpha/beta-Hydrolases"/>
    <property type="match status" value="1"/>
</dbReference>
<dbReference type="InterPro" id="IPR051167">
    <property type="entry name" value="Prolyl_oligopep/macrocyclase"/>
</dbReference>
<dbReference type="Proteomes" id="UP000570166">
    <property type="component" value="Unassembled WGS sequence"/>
</dbReference>
<dbReference type="PRINTS" id="PR00862">
    <property type="entry name" value="PROLIGOPTASE"/>
</dbReference>
<dbReference type="AlphaFoldDB" id="A0A838L8L0"/>
<dbReference type="GO" id="GO:0004252">
    <property type="term" value="F:serine-type endopeptidase activity"/>
    <property type="evidence" value="ECO:0007669"/>
    <property type="project" value="InterPro"/>
</dbReference>
<dbReference type="InterPro" id="IPR023302">
    <property type="entry name" value="Pept_S9A_N"/>
</dbReference>
<dbReference type="GO" id="GO:0070012">
    <property type="term" value="F:oligopeptidase activity"/>
    <property type="evidence" value="ECO:0007669"/>
    <property type="project" value="TreeGrafter"/>
</dbReference>
<dbReference type="EMBL" id="JACEIB010000008">
    <property type="protein sequence ID" value="MBA2935015.1"/>
    <property type="molecule type" value="Genomic_DNA"/>
</dbReference>
<dbReference type="SUPFAM" id="SSF50993">
    <property type="entry name" value="Peptidase/esterase 'gauge' domain"/>
    <property type="match status" value="1"/>
</dbReference>
<dbReference type="InterPro" id="IPR002470">
    <property type="entry name" value="Peptidase_S9A"/>
</dbReference>
<evidence type="ECO:0000259" key="5">
    <source>
        <dbReference type="Pfam" id="PF02897"/>
    </source>
</evidence>
<dbReference type="GO" id="GO:0006508">
    <property type="term" value="P:proteolysis"/>
    <property type="evidence" value="ECO:0007669"/>
    <property type="project" value="UniProtKB-KW"/>
</dbReference>
<protein>
    <submittedName>
        <fullName evidence="6">S9 family peptidase</fullName>
    </submittedName>
</protein>
<dbReference type="Pfam" id="PF00326">
    <property type="entry name" value="Peptidase_S9"/>
    <property type="match status" value="1"/>
</dbReference>
<dbReference type="InterPro" id="IPR029058">
    <property type="entry name" value="AB_hydrolase_fold"/>
</dbReference>
<evidence type="ECO:0000259" key="4">
    <source>
        <dbReference type="Pfam" id="PF00326"/>
    </source>
</evidence>
<dbReference type="RefSeq" id="WP_160362658.1">
    <property type="nucleotide sequence ID" value="NZ_JACEIB010000008.1"/>
</dbReference>
<dbReference type="InterPro" id="IPR001375">
    <property type="entry name" value="Peptidase_S9_cat"/>
</dbReference>
<gene>
    <name evidence="6" type="ORF">HZF05_13005</name>
</gene>